<dbReference type="InterPro" id="IPR002156">
    <property type="entry name" value="RNaseH_domain"/>
</dbReference>
<comment type="caution">
    <text evidence="2">The sequence shown here is derived from an EMBL/GenBank/DDBJ whole genome shotgun (WGS) entry which is preliminary data.</text>
</comment>
<evidence type="ECO:0000313" key="2">
    <source>
        <dbReference type="EMBL" id="KAK2660330.1"/>
    </source>
</evidence>
<proteinExistence type="predicted"/>
<dbReference type="PROSITE" id="PS50879">
    <property type="entry name" value="RNASE_H_1"/>
    <property type="match status" value="1"/>
</dbReference>
<gene>
    <name evidence="2" type="ORF">Ddye_006863</name>
</gene>
<dbReference type="CDD" id="cd06222">
    <property type="entry name" value="RNase_H_like"/>
    <property type="match status" value="1"/>
</dbReference>
<dbReference type="GO" id="GO:0003676">
    <property type="term" value="F:nucleic acid binding"/>
    <property type="evidence" value="ECO:0007669"/>
    <property type="project" value="InterPro"/>
</dbReference>
<dbReference type="InterPro" id="IPR012337">
    <property type="entry name" value="RNaseH-like_sf"/>
</dbReference>
<accession>A0AAD9XIY1</accession>
<dbReference type="PANTHER" id="PTHR47723:SF22">
    <property type="entry name" value="RNASE H TYPE-1 DOMAIN-CONTAINING PROTEIN"/>
    <property type="match status" value="1"/>
</dbReference>
<sequence length="160" mass="17706">MVKFRVVLWLKHFGNGSNESVSYLLLNIQDSCVEKKSMVKLNLLEWIPPVGNVLKFNVDGSVRGKNGHVGIGGLLRISNGKIPCSFASFVGIQETNYAELMAIQKDVNIVVSNPSLKDRQVVVVSDSKMVVSWINNDGFRNVNLVNSIYDFVTMLTSMVA</sequence>
<feature type="domain" description="RNase H type-1" evidence="1">
    <location>
        <begin position="50"/>
        <end position="160"/>
    </location>
</feature>
<dbReference type="GO" id="GO:0004523">
    <property type="term" value="F:RNA-DNA hybrid ribonuclease activity"/>
    <property type="evidence" value="ECO:0007669"/>
    <property type="project" value="InterPro"/>
</dbReference>
<dbReference type="InterPro" id="IPR053151">
    <property type="entry name" value="RNase_H-like"/>
</dbReference>
<reference evidence="2" key="1">
    <citation type="journal article" date="2023" name="Plant J.">
        <title>Genome sequences and population genomics provide insights into the demographic history, inbreeding, and mutation load of two 'living fossil' tree species of Dipteronia.</title>
        <authorList>
            <person name="Feng Y."/>
            <person name="Comes H.P."/>
            <person name="Chen J."/>
            <person name="Zhu S."/>
            <person name="Lu R."/>
            <person name="Zhang X."/>
            <person name="Li P."/>
            <person name="Qiu J."/>
            <person name="Olsen K.M."/>
            <person name="Qiu Y."/>
        </authorList>
    </citation>
    <scope>NUCLEOTIDE SEQUENCE</scope>
    <source>
        <strain evidence="2">KIB01</strain>
    </source>
</reference>
<dbReference type="PANTHER" id="PTHR47723">
    <property type="entry name" value="OS05G0353850 PROTEIN"/>
    <property type="match status" value="1"/>
</dbReference>
<dbReference type="Gene3D" id="3.30.420.10">
    <property type="entry name" value="Ribonuclease H-like superfamily/Ribonuclease H"/>
    <property type="match status" value="1"/>
</dbReference>
<dbReference type="InterPro" id="IPR036397">
    <property type="entry name" value="RNaseH_sf"/>
</dbReference>
<dbReference type="Proteomes" id="UP001280121">
    <property type="component" value="Unassembled WGS sequence"/>
</dbReference>
<dbReference type="EMBL" id="JANJYI010000002">
    <property type="protein sequence ID" value="KAK2660330.1"/>
    <property type="molecule type" value="Genomic_DNA"/>
</dbReference>
<protein>
    <recommendedName>
        <fullName evidence="1">RNase H type-1 domain-containing protein</fullName>
    </recommendedName>
</protein>
<name>A0AAD9XIY1_9ROSI</name>
<organism evidence="2 3">
    <name type="scientific">Dipteronia dyeriana</name>
    <dbReference type="NCBI Taxonomy" id="168575"/>
    <lineage>
        <taxon>Eukaryota</taxon>
        <taxon>Viridiplantae</taxon>
        <taxon>Streptophyta</taxon>
        <taxon>Embryophyta</taxon>
        <taxon>Tracheophyta</taxon>
        <taxon>Spermatophyta</taxon>
        <taxon>Magnoliopsida</taxon>
        <taxon>eudicotyledons</taxon>
        <taxon>Gunneridae</taxon>
        <taxon>Pentapetalae</taxon>
        <taxon>rosids</taxon>
        <taxon>malvids</taxon>
        <taxon>Sapindales</taxon>
        <taxon>Sapindaceae</taxon>
        <taxon>Hippocastanoideae</taxon>
        <taxon>Acereae</taxon>
        <taxon>Dipteronia</taxon>
    </lineage>
</organism>
<evidence type="ECO:0000313" key="3">
    <source>
        <dbReference type="Proteomes" id="UP001280121"/>
    </source>
</evidence>
<dbReference type="SUPFAM" id="SSF53098">
    <property type="entry name" value="Ribonuclease H-like"/>
    <property type="match status" value="1"/>
</dbReference>
<dbReference type="AlphaFoldDB" id="A0AAD9XIY1"/>
<keyword evidence="3" id="KW-1185">Reference proteome</keyword>
<dbReference type="Pfam" id="PF13456">
    <property type="entry name" value="RVT_3"/>
    <property type="match status" value="1"/>
</dbReference>
<evidence type="ECO:0000259" key="1">
    <source>
        <dbReference type="PROSITE" id="PS50879"/>
    </source>
</evidence>
<dbReference type="InterPro" id="IPR044730">
    <property type="entry name" value="RNase_H-like_dom_plant"/>
</dbReference>